<dbReference type="InterPro" id="IPR002182">
    <property type="entry name" value="NB-ARC"/>
</dbReference>
<dbReference type="Gene3D" id="1.10.8.430">
    <property type="entry name" value="Helical domain of apoptotic protease-activating factors"/>
    <property type="match status" value="1"/>
</dbReference>
<dbReference type="FunFam" id="1.10.10.10:FF:000322">
    <property type="entry name" value="Probable disease resistance protein At1g63360"/>
    <property type="match status" value="1"/>
</dbReference>
<dbReference type="InterPro" id="IPR042197">
    <property type="entry name" value="Apaf_helical"/>
</dbReference>
<evidence type="ECO:0000256" key="2">
    <source>
        <dbReference type="ARBA" id="ARBA00022821"/>
    </source>
</evidence>
<dbReference type="InterPro" id="IPR036388">
    <property type="entry name" value="WH-like_DNA-bd_sf"/>
</dbReference>
<evidence type="ECO:0000256" key="1">
    <source>
        <dbReference type="ARBA" id="ARBA00022737"/>
    </source>
</evidence>
<dbReference type="Gene3D" id="1.10.10.10">
    <property type="entry name" value="Winged helix-like DNA-binding domain superfamily/Winged helix DNA-binding domain"/>
    <property type="match status" value="1"/>
</dbReference>
<dbReference type="InterPro" id="IPR027417">
    <property type="entry name" value="P-loop_NTPase"/>
</dbReference>
<reference evidence="6" key="1">
    <citation type="submission" date="2007-06" db="EMBL/GenBank/DDBJ databases">
        <title>Full length cDNA sequences from Sitka Spruce (Picea sitchensis).</title>
        <authorList>
            <person name="Ralph S.G."/>
            <person name="Chun H.E."/>
            <person name="Liao N."/>
            <person name="Ali J."/>
            <person name="Reid K."/>
            <person name="Kolosova N."/>
            <person name="Cooper N."/>
            <person name="Cullis C."/>
            <person name="Jancsik S."/>
            <person name="Moore R."/>
            <person name="Mayo M."/>
            <person name="Wagner S."/>
            <person name="Holt R.A."/>
            <person name="Jones S.J.M."/>
            <person name="Marra M.A."/>
            <person name="Ritland C.E."/>
            <person name="Ritland K."/>
            <person name="Bohlmann J."/>
        </authorList>
    </citation>
    <scope>NUCLEOTIDE SEQUENCE</scope>
    <source>
        <tissue evidence="6">Green portion of the leader tissue</tissue>
    </source>
</reference>
<name>B8LLB4_PICSI</name>
<dbReference type="EMBL" id="EF676545">
    <property type="protein sequence ID" value="ABR16444.1"/>
    <property type="molecule type" value="mRNA"/>
</dbReference>
<dbReference type="Pfam" id="PF23559">
    <property type="entry name" value="WHD_DRP"/>
    <property type="match status" value="1"/>
</dbReference>
<proteinExistence type="evidence at transcript level"/>
<protein>
    <submittedName>
        <fullName evidence="6">Uncharacterized protein</fullName>
    </submittedName>
</protein>
<dbReference type="PANTHER" id="PTHR23155">
    <property type="entry name" value="DISEASE RESISTANCE PROTEIN RP"/>
    <property type="match status" value="1"/>
</dbReference>
<dbReference type="InterPro" id="IPR044974">
    <property type="entry name" value="Disease_R_plants"/>
</dbReference>
<feature type="domain" description="Disease resistance protein winged helix" evidence="5">
    <location>
        <begin position="428"/>
        <end position="494"/>
    </location>
</feature>
<dbReference type="PRINTS" id="PR00364">
    <property type="entry name" value="DISEASERSIST"/>
</dbReference>
<dbReference type="GO" id="GO:0098542">
    <property type="term" value="P:defense response to other organism"/>
    <property type="evidence" value="ECO:0007669"/>
    <property type="project" value="TreeGrafter"/>
</dbReference>
<keyword evidence="2" id="KW-0611">Plant defense</keyword>
<keyword evidence="1" id="KW-0677">Repeat</keyword>
<feature type="coiled-coil region" evidence="3">
    <location>
        <begin position="38"/>
        <end position="97"/>
    </location>
</feature>
<accession>B8LLB4</accession>
<dbReference type="AlphaFoldDB" id="B8LLB4"/>
<organism evidence="6">
    <name type="scientific">Picea sitchensis</name>
    <name type="common">Sitka spruce</name>
    <name type="synonym">Pinus sitchensis</name>
    <dbReference type="NCBI Taxonomy" id="3332"/>
    <lineage>
        <taxon>Eukaryota</taxon>
        <taxon>Viridiplantae</taxon>
        <taxon>Streptophyta</taxon>
        <taxon>Embryophyta</taxon>
        <taxon>Tracheophyta</taxon>
        <taxon>Spermatophyta</taxon>
        <taxon>Pinopsida</taxon>
        <taxon>Pinidae</taxon>
        <taxon>Conifers I</taxon>
        <taxon>Pinales</taxon>
        <taxon>Pinaceae</taxon>
        <taxon>Picea</taxon>
    </lineage>
</organism>
<dbReference type="FunFam" id="3.40.50.300:FF:001091">
    <property type="entry name" value="Probable disease resistance protein At1g61300"/>
    <property type="match status" value="1"/>
</dbReference>
<dbReference type="PANTHER" id="PTHR23155:SF1044">
    <property type="entry name" value="DISEASE RESISTANCE PROTEIN RPS2"/>
    <property type="match status" value="1"/>
</dbReference>
<dbReference type="SUPFAM" id="SSF52540">
    <property type="entry name" value="P-loop containing nucleoside triphosphate hydrolases"/>
    <property type="match status" value="1"/>
</dbReference>
<dbReference type="GO" id="GO:0043531">
    <property type="term" value="F:ADP binding"/>
    <property type="evidence" value="ECO:0007669"/>
    <property type="project" value="InterPro"/>
</dbReference>
<evidence type="ECO:0000259" key="5">
    <source>
        <dbReference type="Pfam" id="PF23559"/>
    </source>
</evidence>
<keyword evidence="3" id="KW-0175">Coiled coil</keyword>
<dbReference type="CDD" id="cd00882">
    <property type="entry name" value="Ras_like_GTPase"/>
    <property type="match status" value="1"/>
</dbReference>
<feature type="domain" description="NB-ARC" evidence="4">
    <location>
        <begin position="167"/>
        <end position="336"/>
    </location>
</feature>
<evidence type="ECO:0000256" key="3">
    <source>
        <dbReference type="SAM" id="Coils"/>
    </source>
</evidence>
<sequence length="576" mass="65664">MDIGTGLASGVLTNVVTTAIISPILQQLKDVWELGKNLQLLNTEYDRMEESLRHIQNQFEVQQRQLPELVERCLGRIKDALVEANALIDRANRQRERCLGCCFFCSPKIPGEIREWKTGFGELFQHLQSALSTAANTAQIVGFAQPQAEVLLQPLPDSGFVGSGVETGREQLLQWLNEPHSLARVIGVYGMAGVGKTSLLQVIYNNCKEKVSTKFDFVIWYTVSQNYKIESLQDTIAEYLNLKFEPSSSIDTRKMKLYASLEKKSFLLILDDLWSSVVDLNQVGVNLGHANSSKVLISSRYKYVVETMAANEYCMMVQPLSTEEGWELFRRRAFRNGAVPDNNLETIAREVASECKGLPLAINTVAAALARKKTAEDWRRALVLMKNVDPSFPSTHPTIDAELYQRVRWSYHDLPNNLKMCFLYCAAFPEDAWIQVETLVEMWTAEGLVPRKGTTYFMDVGREYIDALVDRCLIEYVDAKNEYIKVHDILRDVAIYVGQEEENWLFLSGQHLQHFPSEEETRDRKRISVLGTEISDLPPDFECPTLHESTFNLPKRMLPYLLGIRKTKQDMEMGFF</sequence>
<dbReference type="InterPro" id="IPR058922">
    <property type="entry name" value="WHD_DRP"/>
</dbReference>
<dbReference type="Pfam" id="PF00931">
    <property type="entry name" value="NB-ARC"/>
    <property type="match status" value="1"/>
</dbReference>
<dbReference type="Gene3D" id="3.40.50.300">
    <property type="entry name" value="P-loop containing nucleotide triphosphate hydrolases"/>
    <property type="match status" value="1"/>
</dbReference>
<evidence type="ECO:0000313" key="6">
    <source>
        <dbReference type="EMBL" id="ABR16444.1"/>
    </source>
</evidence>
<dbReference type="FunFam" id="1.10.8.430:FF:000003">
    <property type="entry name" value="Probable disease resistance protein At5g66910"/>
    <property type="match status" value="1"/>
</dbReference>
<evidence type="ECO:0000259" key="4">
    <source>
        <dbReference type="Pfam" id="PF00931"/>
    </source>
</evidence>